<feature type="domain" description="Peptidase S1" evidence="9">
    <location>
        <begin position="39"/>
        <end position="274"/>
    </location>
</feature>
<dbReference type="PANTHER" id="PTHR24253:SF144">
    <property type="entry name" value="CHYMOTRYPSIN-LIKE PROTEASE CTRL-1-RELATED"/>
    <property type="match status" value="1"/>
</dbReference>
<evidence type="ECO:0000256" key="4">
    <source>
        <dbReference type="ARBA" id="ARBA00022825"/>
    </source>
</evidence>
<dbReference type="Gene3D" id="2.40.10.10">
    <property type="entry name" value="Trypsin-like serine proteases"/>
    <property type="match status" value="1"/>
</dbReference>
<dbReference type="CDD" id="cd00190">
    <property type="entry name" value="Tryp_SPc"/>
    <property type="match status" value="1"/>
</dbReference>
<keyword evidence="1 7" id="KW-0645">Protease</keyword>
<evidence type="ECO:0000256" key="1">
    <source>
        <dbReference type="ARBA" id="ARBA00022670"/>
    </source>
</evidence>
<evidence type="ECO:0000313" key="11">
    <source>
        <dbReference type="Proteomes" id="UP001497482"/>
    </source>
</evidence>
<evidence type="ECO:0000256" key="8">
    <source>
        <dbReference type="SAM" id="SignalP"/>
    </source>
</evidence>
<dbReference type="GO" id="GO:0006508">
    <property type="term" value="P:proteolysis"/>
    <property type="evidence" value="ECO:0007669"/>
    <property type="project" value="UniProtKB-KW"/>
</dbReference>
<dbReference type="EMBL" id="OZ035840">
    <property type="protein sequence ID" value="CAL1589459.1"/>
    <property type="molecule type" value="Genomic_DNA"/>
</dbReference>
<keyword evidence="2 8" id="KW-0732">Signal</keyword>
<organism evidence="10 11">
    <name type="scientific">Knipowitschia caucasica</name>
    <name type="common">Caucasian dwarf goby</name>
    <name type="synonym">Pomatoschistus caucasicus</name>
    <dbReference type="NCBI Taxonomy" id="637954"/>
    <lineage>
        <taxon>Eukaryota</taxon>
        <taxon>Metazoa</taxon>
        <taxon>Chordata</taxon>
        <taxon>Craniata</taxon>
        <taxon>Vertebrata</taxon>
        <taxon>Euteleostomi</taxon>
        <taxon>Actinopterygii</taxon>
        <taxon>Neopterygii</taxon>
        <taxon>Teleostei</taxon>
        <taxon>Neoteleostei</taxon>
        <taxon>Acanthomorphata</taxon>
        <taxon>Gobiaria</taxon>
        <taxon>Gobiiformes</taxon>
        <taxon>Gobioidei</taxon>
        <taxon>Gobiidae</taxon>
        <taxon>Gobiinae</taxon>
        <taxon>Knipowitschia</taxon>
    </lineage>
</organism>
<dbReference type="Pfam" id="PF00089">
    <property type="entry name" value="Trypsin"/>
    <property type="match status" value="1"/>
</dbReference>
<dbReference type="InterPro" id="IPR043504">
    <property type="entry name" value="Peptidase_S1_PA_chymotrypsin"/>
</dbReference>
<evidence type="ECO:0000256" key="5">
    <source>
        <dbReference type="ARBA" id="ARBA00023157"/>
    </source>
</evidence>
<dbReference type="InterPro" id="IPR001314">
    <property type="entry name" value="Peptidase_S1A"/>
</dbReference>
<dbReference type="PROSITE" id="PS50240">
    <property type="entry name" value="TRYPSIN_DOM"/>
    <property type="match status" value="1"/>
</dbReference>
<reference evidence="10 11" key="1">
    <citation type="submission" date="2024-04" db="EMBL/GenBank/DDBJ databases">
        <authorList>
            <person name="Waldvogel A.-M."/>
            <person name="Schoenle A."/>
        </authorList>
    </citation>
    <scope>NUCLEOTIDE SEQUENCE [LARGE SCALE GENOMIC DNA]</scope>
</reference>
<evidence type="ECO:0000256" key="2">
    <source>
        <dbReference type="ARBA" id="ARBA00022729"/>
    </source>
</evidence>
<evidence type="ECO:0000256" key="3">
    <source>
        <dbReference type="ARBA" id="ARBA00022801"/>
    </source>
</evidence>
<name>A0AAV2KN48_KNICA</name>
<dbReference type="SMART" id="SM00020">
    <property type="entry name" value="Tryp_SPc"/>
    <property type="match status" value="1"/>
</dbReference>
<evidence type="ECO:0000256" key="6">
    <source>
        <dbReference type="ARBA" id="ARBA00023180"/>
    </source>
</evidence>
<dbReference type="PROSITE" id="PS00134">
    <property type="entry name" value="TRYPSIN_HIS"/>
    <property type="match status" value="1"/>
</dbReference>
<keyword evidence="11" id="KW-1185">Reference proteome</keyword>
<gene>
    <name evidence="10" type="ORF">KC01_LOCUS19089</name>
</gene>
<dbReference type="InterPro" id="IPR009003">
    <property type="entry name" value="Peptidase_S1_PA"/>
</dbReference>
<dbReference type="FunFam" id="2.40.10.10:FF:000024">
    <property type="entry name" value="Serine protease 53"/>
    <property type="match status" value="1"/>
</dbReference>
<dbReference type="InterPro" id="IPR018114">
    <property type="entry name" value="TRYPSIN_HIS"/>
</dbReference>
<dbReference type="AlphaFoldDB" id="A0AAV2KN48"/>
<evidence type="ECO:0000256" key="7">
    <source>
        <dbReference type="RuleBase" id="RU363034"/>
    </source>
</evidence>
<feature type="chain" id="PRO_5043629173" description="Peptidase S1 domain-containing protein" evidence="8">
    <location>
        <begin position="21"/>
        <end position="323"/>
    </location>
</feature>
<protein>
    <recommendedName>
        <fullName evidence="9">Peptidase S1 domain-containing protein</fullName>
    </recommendedName>
</protein>
<proteinExistence type="predicted"/>
<dbReference type="InterPro" id="IPR001254">
    <property type="entry name" value="Trypsin_dom"/>
</dbReference>
<dbReference type="SUPFAM" id="SSF50494">
    <property type="entry name" value="Trypsin-like serine proteases"/>
    <property type="match status" value="1"/>
</dbReference>
<dbReference type="GO" id="GO:0004252">
    <property type="term" value="F:serine-type endopeptidase activity"/>
    <property type="evidence" value="ECO:0007669"/>
    <property type="project" value="InterPro"/>
</dbReference>
<dbReference type="PANTHER" id="PTHR24253">
    <property type="entry name" value="TRANSMEMBRANE PROTEASE SERINE"/>
    <property type="match status" value="1"/>
</dbReference>
<evidence type="ECO:0000259" key="9">
    <source>
        <dbReference type="PROSITE" id="PS50240"/>
    </source>
</evidence>
<accession>A0AAV2KN48</accession>
<dbReference type="Proteomes" id="UP001497482">
    <property type="component" value="Chromosome 18"/>
</dbReference>
<dbReference type="InterPro" id="IPR033116">
    <property type="entry name" value="TRYPSIN_SER"/>
</dbReference>
<evidence type="ECO:0000313" key="10">
    <source>
        <dbReference type="EMBL" id="CAL1589459.1"/>
    </source>
</evidence>
<dbReference type="PROSITE" id="PS00135">
    <property type="entry name" value="TRYPSIN_SER"/>
    <property type="match status" value="1"/>
</dbReference>
<sequence>MSAVSSLWAPLLLFISGVGAMMELECGSAPLNTRTRTRIVGGEDAVAGSWPWQVSLTVMGFVGPFHFCGGSLINDRWILTAAHCTESFKASDITVYLGRHTQEQTNPNEVVRTVMQIINHAKYNNDTLQNDISLLQLNDTVSFSDYIQPTCLAAHGNEPDSGTNVWVTGWGNINKDVSLPSPGTLQEVQVPIVSQTRCGTLYRPNIITGDMLCAGTRTKGSCQGDSGGPLVLKMGETWVQFGVVSFGLASGCTAAPTVFTRVSRYNTWIKDRAGNNTGFVEEVPTSPTNPVFVAENGTSSNAENLVQTLSIVLVLGLAQVLAP</sequence>
<keyword evidence="6" id="KW-0325">Glycoprotein</keyword>
<dbReference type="PRINTS" id="PR00722">
    <property type="entry name" value="CHYMOTRYPSIN"/>
</dbReference>
<keyword evidence="3 7" id="KW-0378">Hydrolase</keyword>
<feature type="signal peptide" evidence="8">
    <location>
        <begin position="1"/>
        <end position="20"/>
    </location>
</feature>
<keyword evidence="4 7" id="KW-0720">Serine protease</keyword>
<keyword evidence="5" id="KW-1015">Disulfide bond</keyword>